<dbReference type="Gene3D" id="2.160.20.20">
    <property type="match status" value="4"/>
</dbReference>
<dbReference type="InterPro" id="IPR013425">
    <property type="entry name" value="Autotrns_rpt"/>
</dbReference>
<evidence type="ECO:0000256" key="1">
    <source>
        <dbReference type="ARBA" id="ARBA00022729"/>
    </source>
</evidence>
<protein>
    <submittedName>
        <fullName evidence="3">Autotransporter-associated beta strand repeat-containing protein</fullName>
    </submittedName>
</protein>
<name>A0ABU3SCI3_9HYPH</name>
<accession>A0ABU3SCI3</accession>
<evidence type="ECO:0000313" key="4">
    <source>
        <dbReference type="Proteomes" id="UP001254257"/>
    </source>
</evidence>
<dbReference type="SUPFAM" id="SSF103515">
    <property type="entry name" value="Autotransporter"/>
    <property type="match status" value="1"/>
</dbReference>
<dbReference type="PROSITE" id="PS51208">
    <property type="entry name" value="AUTOTRANSPORTER"/>
    <property type="match status" value="1"/>
</dbReference>
<keyword evidence="4" id="KW-1185">Reference proteome</keyword>
<feature type="domain" description="Autotransporter" evidence="2">
    <location>
        <begin position="1904"/>
        <end position="2180"/>
    </location>
</feature>
<dbReference type="Proteomes" id="UP001254257">
    <property type="component" value="Unassembled WGS sequence"/>
</dbReference>
<dbReference type="PANTHER" id="PTHR35037">
    <property type="entry name" value="C-TERMINAL REGION OF AIDA-LIKE PROTEIN"/>
    <property type="match status" value="1"/>
</dbReference>
<dbReference type="InterPro" id="IPR051551">
    <property type="entry name" value="Autotransporter_adhesion"/>
</dbReference>
<keyword evidence="1" id="KW-0732">Signal</keyword>
<dbReference type="SMART" id="SM00869">
    <property type="entry name" value="Autotransporter"/>
    <property type="match status" value="1"/>
</dbReference>
<comment type="caution">
    <text evidence="3">The sequence shown here is derived from an EMBL/GenBank/DDBJ whole genome shotgun (WGS) entry which is preliminary data.</text>
</comment>
<dbReference type="SUPFAM" id="SSF51126">
    <property type="entry name" value="Pectin lyase-like"/>
    <property type="match status" value="5"/>
</dbReference>
<evidence type="ECO:0000313" key="3">
    <source>
        <dbReference type="EMBL" id="MDU0342401.1"/>
    </source>
</evidence>
<dbReference type="NCBIfam" id="TIGR01414">
    <property type="entry name" value="autotrans_barl"/>
    <property type="match status" value="1"/>
</dbReference>
<dbReference type="InterPro" id="IPR006315">
    <property type="entry name" value="OM_autotransptr_brl_dom"/>
</dbReference>
<dbReference type="Gene3D" id="2.40.128.130">
    <property type="entry name" value="Autotransporter beta-domain"/>
    <property type="match status" value="1"/>
</dbReference>
<evidence type="ECO:0000259" key="2">
    <source>
        <dbReference type="PROSITE" id="PS51208"/>
    </source>
</evidence>
<organism evidence="3 4">
    <name type="scientific">Bosea rubneri</name>
    <dbReference type="NCBI Taxonomy" id="3075434"/>
    <lineage>
        <taxon>Bacteria</taxon>
        <taxon>Pseudomonadati</taxon>
        <taxon>Pseudomonadota</taxon>
        <taxon>Alphaproteobacteria</taxon>
        <taxon>Hyphomicrobiales</taxon>
        <taxon>Boseaceae</taxon>
        <taxon>Bosea</taxon>
    </lineage>
</organism>
<dbReference type="InterPro" id="IPR005546">
    <property type="entry name" value="Autotransporte_beta"/>
</dbReference>
<dbReference type="Pfam" id="PF12951">
    <property type="entry name" value="PATR"/>
    <property type="match status" value="13"/>
</dbReference>
<dbReference type="InterPro" id="IPR012332">
    <property type="entry name" value="Autotransporter_pectin_lyase_C"/>
</dbReference>
<dbReference type="InterPro" id="IPR011050">
    <property type="entry name" value="Pectin_lyase_fold/virulence"/>
</dbReference>
<dbReference type="RefSeq" id="WP_316020178.1">
    <property type="nucleotide sequence ID" value="NZ_JAWDID010000039.1"/>
</dbReference>
<dbReference type="PANTHER" id="PTHR35037:SF3">
    <property type="entry name" value="C-TERMINAL REGION OF AIDA-LIKE PROTEIN"/>
    <property type="match status" value="1"/>
</dbReference>
<reference evidence="3 4" key="1">
    <citation type="submission" date="2023-09" db="EMBL/GenBank/DDBJ databases">
        <title>Whole genome shotgun sequencing (WGS) of Bosea sp. ZW T0_25, isolated from stored onions (Allium cepa).</title>
        <authorList>
            <person name="Stoll D.A."/>
            <person name="Huch M."/>
        </authorList>
    </citation>
    <scope>NUCLEOTIDE SEQUENCE [LARGE SCALE GENOMIC DNA]</scope>
    <source>
        <strain evidence="3 4">ZW T0_25</strain>
    </source>
</reference>
<dbReference type="EMBL" id="JAWDID010000039">
    <property type="protein sequence ID" value="MDU0342401.1"/>
    <property type="molecule type" value="Genomic_DNA"/>
</dbReference>
<dbReference type="Pfam" id="PF03797">
    <property type="entry name" value="Autotransporter"/>
    <property type="match status" value="1"/>
</dbReference>
<proteinExistence type="predicted"/>
<dbReference type="InterPro" id="IPR036709">
    <property type="entry name" value="Autotransporte_beta_dom_sf"/>
</dbReference>
<gene>
    <name evidence="3" type="ORF">RKE40_21090</name>
</gene>
<sequence length="2180" mass="207599">MTINPGASIGVLLGVGGTAMSFTGSNVSLTNSGTVDPMLLGQLSILSSGLVVGNTNASIVSVTNNSGGTLAGTSGLLGMNLSGLTGMALTLQNGTGGTSTITNSGVIRSSALLGITAAVGDMPVVAAYGGGQVSFTNNAGATINGRVAFQAPGTPGQGNSFTNAGTITGGVSLGAGATNTFTALTGSSVSAGVGSNGNALGVVGLSGVSIGFAAAGIVDGGLGGANTLVLGRDPGQATGSLTLGNYINFGTLQIQNGDWSLTGATTASSVSLMGGTAIVGGPAPFGSLTIQADGGGIDSSVAGLTLANAIAIGSGGLTGRTSNSYVLSGVLSGTGGLTKTGAGTLTLTATNTYTGDTVINAGTLALGAGGSLASGGAVNLAGAGASFDISASGAAQTIGALSGVAGTAVALGANTLTLGTAANATFAGVITGTGAVVKQGSGSQVLTGANTYAGGTTINAGTLALGAGGSLASGGAVNLAAAGASFDISGAGMSQTIGALSGIAGTAISLGSTGLTLGGATSQTFGGSIGGIGGITKQGAGTQTLTSANTYTGDTLVNAGTLALGAGGSLAATGTVQLGAAGASFDISGAAANQTIGALAGIIGSTVSLGANTLTLGGAADATFGGSITGTGGLVKQGAATQTLTGANAYIGGTTINAGTLALGAGGSLASGGAVNLATAGTSFDISAAGANPTIGALSGVAGTTVALGANTLTLGSAANATVGGSIGGTGGLVKQGTGTQTLTGASTYTGGTTINAGTLALGAGGSLAATGAVHLGAAGAGFDINAAGAGQTIGALSGVAGTTVALGANTLTFGDASNQSFAGSISGTGGLVKQGSGTQTLAGASYSYTGPTSVAGGTLRVESALSNSAVTVASGATLAGSGSIAGAVTVSGGGIVATGSSPGTLTVGSLVLNDTSRLSYELGTPGTVGSGVNDLIEVTGNLKLDGVLDLAPQSGFGNGTYRLFNYGGALTDSGLAFGIVPTGYDFRVDTATAGQINLITTTATLQYWNGTTTTPNGTVHGGSGIWNAAGRNWTNASGSIDTAWNDLKAVFAGPAGGTVTIATDQQIAGLQFGTNGYVLNGPGALLISAAGADLRVDTGLSATINAGIQGGGSLMKTGGGTIVLGAANSYSGGTIINAGTLSVSQNENLGDAASGLTFNGGTLATTASFAMSRTVTLDGGGSVDVAASTQLEIGGSVVGVSSLTKLGTGTLVLSGLNTHSGGTTISAGVLQAGSAAALGTGALTLDGGTFRAGTSFINDFTNVVKIDANGGTIDVNGHVATFSGNIADGSGAGGVLAFVNSDSHIGAAVLGGTNSYSGPTAVGAGVTLTAASNGAFSPNSDVTLAAANAALMADGHAVTVRSLSGSGVVANGSATASGKLTVAPPTGTASFAGTIIDGEPGDRGLALVKAGAGTQILNGTNTYTGGTTITGGTLQIGAGGTGGSIMGDVVNDGTLAFDRSDAVAFAGAISGGGSLAHLGGGTLTLSGSNTYTGGTTIASGTLKVGTGGTTGSITGNVVNNGTLAFDRSGAVSFAGAVSGSGAVAHLGAGSLTLSGSNSYAGGTTIAKGTLTGSAASFGRGTILNNGALVIDQASLATFANAIEGSGSFTKTGAGDLKLTGTSGLTGATTVAAGRLSVNGSLAHSAVTVLSGAELGGNGMLGATTVKSGGTLAPGNSIGTITINGDLVLAPGSTFAAEIGDNGSSDRVIVTGRATLTGSSVTISALDAQTSYQAGQRYALVSATGGVDGGFAAVTSTSAFLDLGLDPRTGEAGITIKVKQSDPAADPAAGTAPVIFQTVAQTRNQYAVALALNTLPQVGGTLALYNSLLMLDAASARTAFGLLSGEVHASVQTALVEESGALRTTAIDRLRSAFGTVGAAPMATLNYGFTADLAPAVKGPMPLPRTDRFAVWGQGYGSWGRIDGDGNASKLTRSTGGLMVGADMAVFDMMRIGVLAGYSRSEFKANGLFASGESDNYHLGVYGGGQWGALGLRTGASYTWHDVSTRRPVGFAGFADRLTGDYQAGTAQIFGELGYRFDLARIALEPFAGLAYVNLHTDGVREIGGVAALSGRGDDTSVGYSTLGLRASTSYMLSGMDLTLRGALAWRHAFGDVNPVATLAFSGSNAFAVSGLPIARNAALVEAGLDFAIGKSTTLGVSYTGQLAKDAQDHAFKANLAVRF</sequence>
<dbReference type="NCBIfam" id="TIGR02601">
    <property type="entry name" value="autotrns_rpt"/>
    <property type="match status" value="12"/>
</dbReference>